<evidence type="ECO:0000256" key="1">
    <source>
        <dbReference type="ARBA" id="ARBA00023015"/>
    </source>
</evidence>
<feature type="domain" description="HTH crp-type" evidence="4">
    <location>
        <begin position="115"/>
        <end position="188"/>
    </location>
</feature>
<evidence type="ECO:0000256" key="3">
    <source>
        <dbReference type="ARBA" id="ARBA00023163"/>
    </source>
</evidence>
<protein>
    <submittedName>
        <fullName evidence="5">Replication/maintenance protein</fullName>
    </submittedName>
</protein>
<dbReference type="InterPro" id="IPR036390">
    <property type="entry name" value="WH_DNA-bd_sf"/>
</dbReference>
<dbReference type="CDD" id="cd00092">
    <property type="entry name" value="HTH_CRP"/>
    <property type="match status" value="1"/>
</dbReference>
<accession>A0A1U7ITL5</accession>
<evidence type="ECO:0000313" key="5">
    <source>
        <dbReference type="EMBL" id="OKH40824.1"/>
    </source>
</evidence>
<evidence type="ECO:0000256" key="2">
    <source>
        <dbReference type="ARBA" id="ARBA00023125"/>
    </source>
</evidence>
<dbReference type="InterPro" id="IPR012318">
    <property type="entry name" value="HTH_CRP"/>
</dbReference>
<dbReference type="InterPro" id="IPR014710">
    <property type="entry name" value="RmlC-like_jellyroll"/>
</dbReference>
<dbReference type="EMBL" id="MRCE01000001">
    <property type="protein sequence ID" value="OKH40824.1"/>
    <property type="molecule type" value="Genomic_DNA"/>
</dbReference>
<proteinExistence type="predicted"/>
<gene>
    <name evidence="5" type="ORF">NIES2119_00470</name>
</gene>
<keyword evidence="2" id="KW-0238">DNA-binding</keyword>
<dbReference type="AlphaFoldDB" id="A0A1U7ITL5"/>
<dbReference type="Gene3D" id="1.10.10.10">
    <property type="entry name" value="Winged helix-like DNA-binding domain superfamily/Winged helix DNA-binding domain"/>
    <property type="match status" value="1"/>
</dbReference>
<evidence type="ECO:0000313" key="6">
    <source>
        <dbReference type="Proteomes" id="UP000185860"/>
    </source>
</evidence>
<dbReference type="Pfam" id="PF13545">
    <property type="entry name" value="HTH_Crp_2"/>
    <property type="match status" value="1"/>
</dbReference>
<dbReference type="OrthoDB" id="581549at2"/>
<organism evidence="5 6">
    <name type="scientific">[Phormidium ambiguum] IAM M-71</name>
    <dbReference type="NCBI Taxonomy" id="454136"/>
    <lineage>
        <taxon>Bacteria</taxon>
        <taxon>Bacillati</taxon>
        <taxon>Cyanobacteriota</taxon>
        <taxon>Cyanophyceae</taxon>
        <taxon>Oscillatoriophycideae</taxon>
        <taxon>Aerosakkonematales</taxon>
        <taxon>Aerosakkonemataceae</taxon>
        <taxon>Floridanema</taxon>
    </lineage>
</organism>
<dbReference type="SUPFAM" id="SSF46785">
    <property type="entry name" value="Winged helix' DNA-binding domain"/>
    <property type="match status" value="1"/>
</dbReference>
<dbReference type="SMART" id="SM00419">
    <property type="entry name" value="HTH_CRP"/>
    <property type="match status" value="1"/>
</dbReference>
<keyword evidence="3" id="KW-0804">Transcription</keyword>
<dbReference type="STRING" id="454136.NIES2119_00470"/>
<name>A0A1U7ITL5_9CYAN</name>
<comment type="caution">
    <text evidence="5">The sequence shown here is derived from an EMBL/GenBank/DDBJ whole genome shotgun (WGS) entry which is preliminary data.</text>
</comment>
<dbReference type="RefSeq" id="WP_073591498.1">
    <property type="nucleotide sequence ID" value="NZ_MRCE01000001.1"/>
</dbReference>
<dbReference type="GO" id="GO:0006355">
    <property type="term" value="P:regulation of DNA-templated transcription"/>
    <property type="evidence" value="ECO:0007669"/>
    <property type="project" value="InterPro"/>
</dbReference>
<keyword evidence="1" id="KW-0805">Transcription regulation</keyword>
<dbReference type="GO" id="GO:0003677">
    <property type="term" value="F:DNA binding"/>
    <property type="evidence" value="ECO:0007669"/>
    <property type="project" value="UniProtKB-KW"/>
</dbReference>
<dbReference type="Gene3D" id="2.60.120.10">
    <property type="entry name" value="Jelly Rolls"/>
    <property type="match status" value="1"/>
</dbReference>
<dbReference type="InterPro" id="IPR036388">
    <property type="entry name" value="WH-like_DNA-bd_sf"/>
</dbReference>
<dbReference type="PROSITE" id="PS51063">
    <property type="entry name" value="HTH_CRP_2"/>
    <property type="match status" value="1"/>
</dbReference>
<dbReference type="InterPro" id="IPR018490">
    <property type="entry name" value="cNMP-bd_dom_sf"/>
</dbReference>
<dbReference type="SUPFAM" id="SSF51206">
    <property type="entry name" value="cAMP-binding domain-like"/>
    <property type="match status" value="1"/>
</dbReference>
<sequence>MLISSPTSINCPPLKQLTFSRYDLLSLQSDILWKIERGVVRTVTWSEDGKPIILGFWGAGDLVGKPLTSLEPYQIECLTSVEVNLIPSSVWYQFIDAAISHIRLSEELLNIVHSRPVPSRLLQLLDWLARKFGREVEQGKLIELPLTHQTLSEAICTTRVTVTRLLKQFEEEGILKRHGRYLVLCQPVQKL</sequence>
<evidence type="ECO:0000259" key="4">
    <source>
        <dbReference type="PROSITE" id="PS51063"/>
    </source>
</evidence>
<dbReference type="Proteomes" id="UP000185860">
    <property type="component" value="Unassembled WGS sequence"/>
</dbReference>
<reference evidence="5 6" key="1">
    <citation type="submission" date="2016-11" db="EMBL/GenBank/DDBJ databases">
        <title>Draft Genome Sequences of Nine Cyanobacterial Strains from Diverse Habitats.</title>
        <authorList>
            <person name="Zhu T."/>
            <person name="Hou S."/>
            <person name="Lu X."/>
            <person name="Hess W.R."/>
        </authorList>
    </citation>
    <scope>NUCLEOTIDE SEQUENCE [LARGE SCALE GENOMIC DNA]</scope>
    <source>
        <strain evidence="5 6">IAM M-71</strain>
    </source>
</reference>